<dbReference type="STRING" id="1121390.SAMN02746041_01394"/>
<protein>
    <recommendedName>
        <fullName evidence="3">Protein kinase domain-containing protein</fullName>
    </recommendedName>
</protein>
<keyword evidence="2" id="KW-1185">Reference proteome</keyword>
<gene>
    <name evidence="1" type="ORF">SAMN02746041_01394</name>
</gene>
<dbReference type="EMBL" id="FWXF01000006">
    <property type="protein sequence ID" value="SMC22340.1"/>
    <property type="molecule type" value="Genomic_DNA"/>
</dbReference>
<organism evidence="1 2">
    <name type="scientific">Desulfacinum hydrothermale DSM 13146</name>
    <dbReference type="NCBI Taxonomy" id="1121390"/>
    <lineage>
        <taxon>Bacteria</taxon>
        <taxon>Pseudomonadati</taxon>
        <taxon>Thermodesulfobacteriota</taxon>
        <taxon>Syntrophobacteria</taxon>
        <taxon>Syntrophobacterales</taxon>
        <taxon>Syntrophobacteraceae</taxon>
        <taxon>Desulfacinum</taxon>
    </lineage>
</organism>
<dbReference type="Proteomes" id="UP000192783">
    <property type="component" value="Unassembled WGS sequence"/>
</dbReference>
<proteinExistence type="predicted"/>
<evidence type="ECO:0000313" key="2">
    <source>
        <dbReference type="Proteomes" id="UP000192783"/>
    </source>
</evidence>
<dbReference type="Gene3D" id="3.30.200.20">
    <property type="entry name" value="Phosphorylase Kinase, domain 1"/>
    <property type="match status" value="1"/>
</dbReference>
<reference evidence="1 2" key="1">
    <citation type="submission" date="2017-04" db="EMBL/GenBank/DDBJ databases">
        <authorList>
            <person name="Afonso C.L."/>
            <person name="Miller P.J."/>
            <person name="Scott M.A."/>
            <person name="Spackman E."/>
            <person name="Goraichik I."/>
            <person name="Dimitrov K.M."/>
            <person name="Suarez D.L."/>
            <person name="Swayne D.E."/>
        </authorList>
    </citation>
    <scope>NUCLEOTIDE SEQUENCE [LARGE SCALE GENOMIC DNA]</scope>
    <source>
        <strain evidence="1 2">DSM 13146</strain>
    </source>
</reference>
<accession>A0A1W1XEM6</accession>
<sequence length="105" mass="10717">MNPTASDKPDTTLPIGMVLKDKWVILEAIGKGGMGEVYRAHQIKRTSTVAALGLGPGAVGPGGGCGGPFLSSQVISRPGSRPAASRGIHSRRRVISTGDLGKLGL</sequence>
<dbReference type="SUPFAM" id="SSF56112">
    <property type="entry name" value="Protein kinase-like (PK-like)"/>
    <property type="match status" value="1"/>
</dbReference>
<evidence type="ECO:0000313" key="1">
    <source>
        <dbReference type="EMBL" id="SMC22340.1"/>
    </source>
</evidence>
<dbReference type="InterPro" id="IPR011009">
    <property type="entry name" value="Kinase-like_dom_sf"/>
</dbReference>
<evidence type="ECO:0008006" key="3">
    <source>
        <dbReference type="Google" id="ProtNLM"/>
    </source>
</evidence>
<name>A0A1W1XEM6_9BACT</name>
<dbReference type="AlphaFoldDB" id="A0A1W1XEM6"/>